<dbReference type="Proteomes" id="UP000318370">
    <property type="component" value="Unassembled WGS sequence"/>
</dbReference>
<reference evidence="1 2" key="1">
    <citation type="submission" date="2019-07" db="EMBL/GenBank/DDBJ databases">
        <authorList>
            <person name="Brisse S."/>
            <person name="Rodrigues C."/>
            <person name="Thorpe H."/>
        </authorList>
    </citation>
    <scope>NUCLEOTIDE SEQUENCE [LARGE SCALE GENOMIC DNA]</scope>
    <source>
        <strain evidence="1">SB6408</strain>
    </source>
</reference>
<name>A0A564L5G1_9ENTR</name>
<proteinExistence type="predicted"/>
<evidence type="ECO:0000313" key="1">
    <source>
        <dbReference type="EMBL" id="VUS76834.1"/>
    </source>
</evidence>
<organism evidence="1 2">
    <name type="scientific">Klebsiella spallanzanii</name>
    <dbReference type="NCBI Taxonomy" id="2587528"/>
    <lineage>
        <taxon>Bacteria</taxon>
        <taxon>Pseudomonadati</taxon>
        <taxon>Pseudomonadota</taxon>
        <taxon>Gammaproteobacteria</taxon>
        <taxon>Enterobacterales</taxon>
        <taxon>Enterobacteriaceae</taxon>
        <taxon>Klebsiella/Raoultella group</taxon>
        <taxon>Klebsiella</taxon>
    </lineage>
</organism>
<gene>
    <name evidence="1" type="ORF">SB6408_05305</name>
</gene>
<sequence length="111" mass="13436">MGKKDIYLDILQGSLLQIRSVSTHGVFFKARDRSVYYESQLIHEFYLLLKYDDFNDLDICFLNKNARWYYEDCSEKKSFLYEHQLKRISSLFSLVPEKMRDKLEWHGPEIK</sequence>
<evidence type="ECO:0000313" key="2">
    <source>
        <dbReference type="Proteomes" id="UP000318370"/>
    </source>
</evidence>
<accession>A0A564L5G1</accession>
<protein>
    <submittedName>
        <fullName evidence="1">Uncharacterized protein</fullName>
    </submittedName>
</protein>
<dbReference type="AlphaFoldDB" id="A0A564L5G1"/>
<dbReference type="EMBL" id="CABGHF010000016">
    <property type="protein sequence ID" value="VUS76834.1"/>
    <property type="molecule type" value="Genomic_DNA"/>
</dbReference>
<dbReference type="RefSeq" id="WP_142463138.1">
    <property type="nucleotide sequence ID" value="NZ_CABGHF010000016.1"/>
</dbReference>